<dbReference type="InterPro" id="IPR025629">
    <property type="entry name" value="DUF4287"/>
</dbReference>
<gene>
    <name evidence="2" type="ORF">FB474_2115</name>
</gene>
<name>A0A542ZKA2_9MICO</name>
<feature type="domain" description="DUF5655" evidence="1">
    <location>
        <begin position="84"/>
        <end position="194"/>
    </location>
</feature>
<organism evidence="2 3">
    <name type="scientific">Oryzihumus leptocrescens</name>
    <dbReference type="NCBI Taxonomy" id="297536"/>
    <lineage>
        <taxon>Bacteria</taxon>
        <taxon>Bacillati</taxon>
        <taxon>Actinomycetota</taxon>
        <taxon>Actinomycetes</taxon>
        <taxon>Micrococcales</taxon>
        <taxon>Intrasporangiaceae</taxon>
        <taxon>Oryzihumus</taxon>
    </lineage>
</organism>
<comment type="caution">
    <text evidence="2">The sequence shown here is derived from an EMBL/GenBank/DDBJ whole genome shotgun (WGS) entry which is preliminary data.</text>
</comment>
<protein>
    <submittedName>
        <fullName evidence="2">Uncharacterized protein DUF4287</fullName>
    </submittedName>
</protein>
<sequence length="195" mass="21288">MMAPMEPADMMAAVSSSLAERTGRPLEEWVRLVRESGLDPLQQNEVRRWLKDVHGVPQNSQWAIADAAARDAGWVEPTVEEYADALYAGPKAGLRPLHDAVVALALAQGEDTSVQGRGGYAPVVRRTQFVAVAPGPRGTLRVGFHFRDAVPEDERLSPAKGFAQATHWLHLEADADDNDVRSLEPLLEVAYTQNG</sequence>
<dbReference type="InterPro" id="IPR043714">
    <property type="entry name" value="DUF5655"/>
</dbReference>
<dbReference type="EMBL" id="VFOQ01000001">
    <property type="protein sequence ID" value="TQL60718.1"/>
    <property type="molecule type" value="Genomic_DNA"/>
</dbReference>
<accession>A0A542ZKA2</accession>
<dbReference type="Proteomes" id="UP000319514">
    <property type="component" value="Unassembled WGS sequence"/>
</dbReference>
<evidence type="ECO:0000313" key="3">
    <source>
        <dbReference type="Proteomes" id="UP000319514"/>
    </source>
</evidence>
<reference evidence="2 3" key="1">
    <citation type="submission" date="2019-06" db="EMBL/GenBank/DDBJ databases">
        <title>Sequencing the genomes of 1000 actinobacteria strains.</title>
        <authorList>
            <person name="Klenk H.-P."/>
        </authorList>
    </citation>
    <scope>NUCLEOTIDE SEQUENCE [LARGE SCALE GENOMIC DNA]</scope>
    <source>
        <strain evidence="2 3">DSM 18082</strain>
    </source>
</reference>
<proteinExistence type="predicted"/>
<evidence type="ECO:0000313" key="2">
    <source>
        <dbReference type="EMBL" id="TQL60718.1"/>
    </source>
</evidence>
<evidence type="ECO:0000259" key="1">
    <source>
        <dbReference type="Pfam" id="PF18899"/>
    </source>
</evidence>
<keyword evidence="3" id="KW-1185">Reference proteome</keyword>
<dbReference type="AlphaFoldDB" id="A0A542ZKA2"/>
<dbReference type="Pfam" id="PF18899">
    <property type="entry name" value="DUF5655"/>
    <property type="match status" value="1"/>
</dbReference>
<dbReference type="Pfam" id="PF14117">
    <property type="entry name" value="DUF4287"/>
    <property type="match status" value="1"/>
</dbReference>